<proteinExistence type="predicted"/>
<name>A0A6P7U988_9MOLL</name>
<accession>A0A6P7U988</accession>
<dbReference type="RefSeq" id="XP_029657927.2">
    <property type="nucleotide sequence ID" value="XM_029802067.2"/>
</dbReference>
<dbReference type="AlphaFoldDB" id="A0A6P7U988"/>
<gene>
    <name evidence="2" type="primary">LOC115232225</name>
</gene>
<dbReference type="InterPro" id="IPR046338">
    <property type="entry name" value="GAIN_dom_sf"/>
</dbReference>
<dbReference type="KEGG" id="osn:115232225"/>
<reference evidence="2" key="1">
    <citation type="submission" date="2025-08" db="UniProtKB">
        <authorList>
            <consortium name="RefSeq"/>
        </authorList>
    </citation>
    <scope>IDENTIFICATION</scope>
</reference>
<keyword evidence="1" id="KW-1185">Reference proteome</keyword>
<organism evidence="1 2">
    <name type="scientific">Octopus sinensis</name>
    <name type="common">East Asian common octopus</name>
    <dbReference type="NCBI Taxonomy" id="2607531"/>
    <lineage>
        <taxon>Eukaryota</taxon>
        <taxon>Metazoa</taxon>
        <taxon>Spiralia</taxon>
        <taxon>Lophotrochozoa</taxon>
        <taxon>Mollusca</taxon>
        <taxon>Cephalopoda</taxon>
        <taxon>Coleoidea</taxon>
        <taxon>Octopodiformes</taxon>
        <taxon>Octopoda</taxon>
        <taxon>Incirrata</taxon>
        <taxon>Octopodidae</taxon>
        <taxon>Octopus</taxon>
    </lineage>
</organism>
<evidence type="ECO:0000313" key="2">
    <source>
        <dbReference type="RefSeq" id="XP_029657927.2"/>
    </source>
</evidence>
<protein>
    <submittedName>
        <fullName evidence="2">Uncharacterized protein LOC115232225</fullName>
    </submittedName>
</protein>
<sequence>MLHTKMYFTFLLKVCNNHEMCKTYISDHVNATAIDAAKVEQRKGEILKNVDDLLKTQNYFEVLLSLIGILRIEDNTRKKRSAEQEIMSQDVIKAINAWEMTVLKPLSEKEAIILSSAIVKLDNEQYNDDFLKKFISNLDSLIKIFKLNSQSMPDSIFTSSVDKALQAASRNFSSEISQNLLNGILAFAGSYTSQKNIKSANLNLFTTKSMLNQPLTRTLTEKVTFTPGETLEERYVNWECSKTEKCQGAVAQILQIANGASVFPLNDTKTDVVSDVIDFSLYNPSSGLLESVSNLDNPVVFEIQLNEMLENKIYKCLTWDSDKSTWEDLETAKTNQSNSRVQCETTHLTKFLIGQESKTSQGAGGYKSSAIRPSLCVSLFILYLSCAIIYPWRLVHQT</sequence>
<evidence type="ECO:0000313" key="1">
    <source>
        <dbReference type="Proteomes" id="UP000515154"/>
    </source>
</evidence>
<dbReference type="Proteomes" id="UP000515154">
    <property type="component" value="Unplaced"/>
</dbReference>
<dbReference type="Gene3D" id="2.60.220.50">
    <property type="match status" value="1"/>
</dbReference>